<sequence length="106" mass="11469">MVTGCFQKALHVAASLGDILLLCRSLRMRKVATSLSRATSSSFAAACKCGRLVRSSTLPPAQVADQRGPNVRPSVTRGLYHNFDESEAHVDAPMGAYLLMESFNQK</sequence>
<dbReference type="EMBL" id="CAJNDS010000240">
    <property type="protein sequence ID" value="CAE7032608.1"/>
    <property type="molecule type" value="Genomic_DNA"/>
</dbReference>
<gene>
    <name evidence="1" type="ORF">SNAT2548_LOCUS3924</name>
</gene>
<comment type="caution">
    <text evidence="1">The sequence shown here is derived from an EMBL/GenBank/DDBJ whole genome shotgun (WGS) entry which is preliminary data.</text>
</comment>
<name>A0A812IEL3_9DINO</name>
<dbReference type="AlphaFoldDB" id="A0A812IEL3"/>
<reference evidence="1" key="1">
    <citation type="submission" date="2021-02" db="EMBL/GenBank/DDBJ databases">
        <authorList>
            <person name="Dougan E. K."/>
            <person name="Rhodes N."/>
            <person name="Thang M."/>
            <person name="Chan C."/>
        </authorList>
    </citation>
    <scope>NUCLEOTIDE SEQUENCE</scope>
</reference>
<protein>
    <submittedName>
        <fullName evidence="1">Uncharacterized protein</fullName>
    </submittedName>
</protein>
<keyword evidence="2" id="KW-1185">Reference proteome</keyword>
<evidence type="ECO:0000313" key="1">
    <source>
        <dbReference type="EMBL" id="CAE7032608.1"/>
    </source>
</evidence>
<proteinExistence type="predicted"/>
<evidence type="ECO:0000313" key="2">
    <source>
        <dbReference type="Proteomes" id="UP000604046"/>
    </source>
</evidence>
<dbReference type="Proteomes" id="UP000604046">
    <property type="component" value="Unassembled WGS sequence"/>
</dbReference>
<organism evidence="1 2">
    <name type="scientific">Symbiodinium natans</name>
    <dbReference type="NCBI Taxonomy" id="878477"/>
    <lineage>
        <taxon>Eukaryota</taxon>
        <taxon>Sar</taxon>
        <taxon>Alveolata</taxon>
        <taxon>Dinophyceae</taxon>
        <taxon>Suessiales</taxon>
        <taxon>Symbiodiniaceae</taxon>
        <taxon>Symbiodinium</taxon>
    </lineage>
</organism>
<accession>A0A812IEL3</accession>